<organism evidence="3 4">
    <name type="scientific">Pedosphaera parvula (strain Ellin514)</name>
    <dbReference type="NCBI Taxonomy" id="320771"/>
    <lineage>
        <taxon>Bacteria</taxon>
        <taxon>Pseudomonadati</taxon>
        <taxon>Verrucomicrobiota</taxon>
        <taxon>Pedosphaerae</taxon>
        <taxon>Pedosphaerales</taxon>
        <taxon>Pedosphaeraceae</taxon>
        <taxon>Pedosphaera</taxon>
    </lineage>
</organism>
<comment type="caution">
    <text evidence="3">The sequence shown here is derived from an EMBL/GenBank/DDBJ whole genome shotgun (WGS) entry which is preliminary data.</text>
</comment>
<reference evidence="3 4" key="1">
    <citation type="journal article" date="2011" name="J. Bacteriol.">
        <title>Genome sequence of 'Pedosphaera parvula' Ellin514, an aerobic Verrucomicrobial isolate from pasture soil.</title>
        <authorList>
            <person name="Kant R."/>
            <person name="van Passel M.W."/>
            <person name="Sangwan P."/>
            <person name="Palva A."/>
            <person name="Lucas S."/>
            <person name="Copeland A."/>
            <person name="Lapidus A."/>
            <person name="Glavina Del Rio T."/>
            <person name="Dalin E."/>
            <person name="Tice H."/>
            <person name="Bruce D."/>
            <person name="Goodwin L."/>
            <person name="Pitluck S."/>
            <person name="Chertkov O."/>
            <person name="Larimer F.W."/>
            <person name="Land M.L."/>
            <person name="Hauser L."/>
            <person name="Brettin T.S."/>
            <person name="Detter J.C."/>
            <person name="Han S."/>
            <person name="de Vos W.M."/>
            <person name="Janssen P.H."/>
            <person name="Smidt H."/>
        </authorList>
    </citation>
    <scope>NUCLEOTIDE SEQUENCE [LARGE SCALE GENOMIC DNA]</scope>
    <source>
        <strain evidence="3 4">Ellin514</strain>
    </source>
</reference>
<evidence type="ECO:0000256" key="1">
    <source>
        <dbReference type="SAM" id="MobiDB-lite"/>
    </source>
</evidence>
<evidence type="ECO:0000313" key="3">
    <source>
        <dbReference type="EMBL" id="EEF58754.1"/>
    </source>
</evidence>
<feature type="region of interest" description="Disordered" evidence="1">
    <location>
        <begin position="178"/>
        <end position="202"/>
    </location>
</feature>
<dbReference type="EMBL" id="ABOX02000038">
    <property type="protein sequence ID" value="EEF58754.1"/>
    <property type="molecule type" value="Genomic_DNA"/>
</dbReference>
<dbReference type="InterPro" id="IPR011990">
    <property type="entry name" value="TPR-like_helical_dom_sf"/>
</dbReference>
<dbReference type="AlphaFoldDB" id="B9XN92"/>
<accession>B9XN92</accession>
<dbReference type="RefSeq" id="WP_007417279.1">
    <property type="nucleotide sequence ID" value="NZ_ABOX02000038.1"/>
</dbReference>
<gene>
    <name evidence="3" type="ORF">Cflav_PD1850</name>
</gene>
<dbReference type="SUPFAM" id="SSF48452">
    <property type="entry name" value="TPR-like"/>
    <property type="match status" value="1"/>
</dbReference>
<sequence>MISPTLKLRHVAEPVRPATAWFLPGSDAGSWLQEICRWEIPQQGMRLFVLASSAADRSPAGVLVVPVQGAVPRSKPRGLAFGVMAGKLFLPVDGELWPPVEANELKLLHEVQMFHPALGLSGFAGKDALKVSDLFRQPPSRVESWNLAHAGLPLNQHLRSVQLAAFITLEDLFGSAGDEIASEPPTDLPPAPGEPGEGKIDKLKRSSSDLFNKSLLSMLKQIPHTGANRTWVNDLEDWAAKNLKSFDQKFDALRNKELHRLLHQLESNPELGLRHAIPLSSFGHRGTAPPSGRLGTRDPNFNLNRLGGGQAADFWNVPADLQQQLRTKYRELANREMQLGRYRRAAYIFAELLGDLESAASTLKQGRHFPEAAKLYKDHLRRPREAAKCLAEGGQFMEAIAIYEQEQCFLEVGKLYLQLGQKEEAQAAFRREVEKYLRLNDFLTAAKLTENELGAARDALGILSLGSQHQLQSIQCFQASFDLMARKSWHAEAAELVSTLRKQNPSKDRTVQVTQLLATQSTHYPDHTVRQAAADAARVLVGSRLHAAPPAEALLLTNSLVKLAPEDRLLTRDAIRFMAGRNEALRKQSKAPPAKPAGVPVLVRTFDLGKNFTLHTVKSCGAYFLALGYTKQEYVLLRGNWEGMTQNVAWADTANLKLPLYMEVDETSSPPAMVVLSASPLMEHLGRLPEKVLPAADQFGGAVPAGTPGWLAGDFRALCWRGNLAWLLRNNGERNLLLECRHKDGRVIMNAELEGVQPDLGDTFRHVSLLVQRELVWISVNRKLFLHRPGKSLRQWESESDVLSLVGSAPHLPLCAVTRLQQGVALHWFDALEENVETIGTELASPLACFTAGGMLVLLSENEGRICEVGREGKGESSFSWPGEKPHSLVRAQNSNEFAVFTKAGKVQLFRVQSRR</sequence>
<evidence type="ECO:0000259" key="2">
    <source>
        <dbReference type="Pfam" id="PF19919"/>
    </source>
</evidence>
<dbReference type="InterPro" id="IPR045551">
    <property type="entry name" value="bpX3"/>
</dbReference>
<name>B9XN92_PEDPL</name>
<keyword evidence="4" id="KW-1185">Reference proteome</keyword>
<dbReference type="Pfam" id="PF19919">
    <property type="entry name" value="bpX3"/>
    <property type="match status" value="1"/>
</dbReference>
<dbReference type="OrthoDB" id="174380at2"/>
<feature type="domain" description="MoxR-vWA-beta-propeller ternary system" evidence="2">
    <location>
        <begin position="5"/>
        <end position="176"/>
    </location>
</feature>
<proteinExistence type="predicted"/>
<protein>
    <recommendedName>
        <fullName evidence="2">MoxR-vWA-beta-propeller ternary system domain-containing protein</fullName>
    </recommendedName>
</protein>
<evidence type="ECO:0000313" key="4">
    <source>
        <dbReference type="Proteomes" id="UP000003688"/>
    </source>
</evidence>
<dbReference type="STRING" id="320771.Cflav_PD1850"/>
<dbReference type="Proteomes" id="UP000003688">
    <property type="component" value="Unassembled WGS sequence"/>
</dbReference>